<feature type="region of interest" description="Disordered" evidence="1">
    <location>
        <begin position="379"/>
        <end position="406"/>
    </location>
</feature>
<dbReference type="NCBIfam" id="TIGR02899">
    <property type="entry name" value="spore_safA"/>
    <property type="match status" value="1"/>
</dbReference>
<proteinExistence type="predicted"/>
<dbReference type="Pfam" id="PF01476">
    <property type="entry name" value="LysM"/>
    <property type="match status" value="1"/>
</dbReference>
<feature type="compositionally biased region" description="Low complexity" evidence="1">
    <location>
        <begin position="383"/>
        <end position="396"/>
    </location>
</feature>
<protein>
    <submittedName>
        <fullName evidence="3">SafA/ExsA family spore coat assembly protein</fullName>
    </submittedName>
</protein>
<evidence type="ECO:0000313" key="3">
    <source>
        <dbReference type="EMBL" id="ABS74849.1"/>
    </source>
</evidence>
<dbReference type="InterPro" id="IPR018392">
    <property type="entry name" value="LysM"/>
</dbReference>
<dbReference type="CDD" id="cd00118">
    <property type="entry name" value="LysM"/>
    <property type="match status" value="1"/>
</dbReference>
<evidence type="ECO:0000259" key="2">
    <source>
        <dbReference type="PROSITE" id="PS51782"/>
    </source>
</evidence>
<dbReference type="Gene3D" id="3.10.350.10">
    <property type="entry name" value="LysM domain"/>
    <property type="match status" value="1"/>
</dbReference>
<gene>
    <name evidence="3" type="primary">safA</name>
    <name evidence="3" type="ordered locus">RBAM_024890</name>
</gene>
<dbReference type="SMART" id="SM00257">
    <property type="entry name" value="LysM"/>
    <property type="match status" value="1"/>
</dbReference>
<dbReference type="PROSITE" id="PS51782">
    <property type="entry name" value="LYSM"/>
    <property type="match status" value="1"/>
</dbReference>
<keyword evidence="4" id="KW-1185">Reference proteome</keyword>
<dbReference type="InterPro" id="IPR036779">
    <property type="entry name" value="LysM_dom_sf"/>
</dbReference>
<dbReference type="KEGG" id="bay:RBAM_024890"/>
<dbReference type="EMBL" id="CP000560">
    <property type="protein sequence ID" value="ABS74849.1"/>
    <property type="molecule type" value="Genomic_DNA"/>
</dbReference>
<dbReference type="AlphaFoldDB" id="A7Z773"/>
<dbReference type="SUPFAM" id="SSF54106">
    <property type="entry name" value="LysM domain"/>
    <property type="match status" value="1"/>
</dbReference>
<feature type="compositionally biased region" description="Basic residues" evidence="1">
    <location>
        <begin position="335"/>
        <end position="360"/>
    </location>
</feature>
<accession>A7Z773</accession>
<evidence type="ECO:0000313" key="4">
    <source>
        <dbReference type="Proteomes" id="UP000001120"/>
    </source>
</evidence>
<feature type="region of interest" description="Disordered" evidence="1">
    <location>
        <begin position="332"/>
        <end position="367"/>
    </location>
</feature>
<organism evidence="3 4">
    <name type="scientific">Bacillus velezensis (strain DSM 23117 / BGSC 10A6 / LMG 26770 / FZB42)</name>
    <name type="common">Bacillus amyloliquefaciens subsp. plantarum</name>
    <dbReference type="NCBI Taxonomy" id="326423"/>
    <lineage>
        <taxon>Bacteria</taxon>
        <taxon>Bacillati</taxon>
        <taxon>Bacillota</taxon>
        <taxon>Bacilli</taxon>
        <taxon>Bacillales</taxon>
        <taxon>Bacillaceae</taxon>
        <taxon>Bacillus</taxon>
        <taxon>Bacillus amyloliquefaciens group</taxon>
    </lineage>
</organism>
<dbReference type="GeneID" id="93081631"/>
<name>A7Z773_BACVZ</name>
<dbReference type="Proteomes" id="UP000001120">
    <property type="component" value="Chromosome"/>
</dbReference>
<evidence type="ECO:0000256" key="1">
    <source>
        <dbReference type="SAM" id="MobiDB-lite"/>
    </source>
</evidence>
<reference evidence="3 4" key="1">
    <citation type="journal article" date="2007" name="Nat. Biotechnol.">
        <title>Comparative analysis of the complete genome sequence of the plant growth-promoting bacterium Bacillus amyloliquefaciens FZB42.</title>
        <authorList>
            <person name="Chen X.H."/>
            <person name="Koumoutsi A."/>
            <person name="Scholz R."/>
            <person name="Eisenreich A."/>
            <person name="Schneider K."/>
            <person name="Heinemeyer I."/>
            <person name="Morgenstern B."/>
            <person name="Voss B."/>
            <person name="Hess W.R."/>
            <person name="Reva O."/>
            <person name="Junge H."/>
            <person name="Voigt B."/>
            <person name="Jungblut P.R."/>
            <person name="Vater J."/>
            <person name="Sussmuth R."/>
            <person name="Liesegang H."/>
            <person name="Strittmatter A."/>
            <person name="Gottschalk G."/>
            <person name="Borriss R."/>
        </authorList>
    </citation>
    <scope>NUCLEOTIDE SEQUENCE [LARGE SCALE GENOMIC DNA]</scope>
    <source>
        <strain evidence="4">DSM 23117 / BGSC 10A6 / LMG 26770 / FZB42</strain>
    </source>
</reference>
<dbReference type="HOGENOM" id="CLU_715067_0_0_9"/>
<feature type="domain" description="LysM" evidence="2">
    <location>
        <begin position="2"/>
        <end position="47"/>
    </location>
</feature>
<dbReference type="InterPro" id="IPR014248">
    <property type="entry name" value="Spore_coat_assembly_SafA"/>
</dbReference>
<dbReference type="RefSeq" id="WP_012118096.1">
    <property type="nucleotide sequence ID" value="NC_009725.2"/>
</dbReference>
<sequence length="406" mass="44953">MKIHIVQKGDSLWKIAEKYGVDLEELKKLNHQLSNPDLIMPGMKIKVPSEAVPVRKEPKAGFGTSAHKHEHPYAKEKPKSVVDIEDTIPEEPKPSIPYVPPIPEKHENVLPEADMNQYYPSNQLFQPWSPPKPEEPVTHFVEPKEKEHDNNIPQQEEMINMENANYPNMPKAPEAGKMEEENAAYHLPNMPNIPNVPFPNMPAVEPSFMHYPMPCMPCPCPVPVTPMLPGSGLCHPCFPVGGGFGGFGGGFGGFPVMPMPLPYGFHHPGFGPQAGYGEYENQAHENAEHYDGSASGFGGAPYGQMPYYGGYSSHYANAPHHDGKYKDDDCGCHDSHHHHHHHHGSHHHGSHHHGSHHHHANMPVQPYPNMGASAGYFMPYGGANPNAAPNQPSPNQVFGRPEEEED</sequence>